<dbReference type="CDD" id="cd02522">
    <property type="entry name" value="GT_2_like_a"/>
    <property type="match status" value="1"/>
</dbReference>
<keyword evidence="7" id="KW-0378">Hydrolase</keyword>
<evidence type="ECO:0000256" key="1">
    <source>
        <dbReference type="ARBA" id="ARBA00004236"/>
    </source>
</evidence>
<dbReference type="NCBIfam" id="TIGR04283">
    <property type="entry name" value="glyco_like_mftF"/>
    <property type="match status" value="1"/>
</dbReference>
<name>A0A1D8D5T7_CHLLM</name>
<gene>
    <name evidence="7" type="ORF">BIU88_03660</name>
</gene>
<evidence type="ECO:0000256" key="4">
    <source>
        <dbReference type="ARBA" id="ARBA00022679"/>
    </source>
</evidence>
<comment type="subcellular location">
    <subcellularLocation>
        <location evidence="1">Cell membrane</location>
    </subcellularLocation>
</comment>
<dbReference type="OrthoDB" id="9810303at2"/>
<dbReference type="AlphaFoldDB" id="A0A1D8D5T7"/>
<dbReference type="GO" id="GO:0016787">
    <property type="term" value="F:hydrolase activity"/>
    <property type="evidence" value="ECO:0007669"/>
    <property type="project" value="UniProtKB-KW"/>
</dbReference>
<feature type="domain" description="Glycosyltransferase 2-like" evidence="6">
    <location>
        <begin position="8"/>
        <end position="127"/>
    </location>
</feature>
<dbReference type="GO" id="GO:0005886">
    <property type="term" value="C:plasma membrane"/>
    <property type="evidence" value="ECO:0007669"/>
    <property type="project" value="UniProtKB-SubCell"/>
</dbReference>
<dbReference type="InterPro" id="IPR029044">
    <property type="entry name" value="Nucleotide-diphossugar_trans"/>
</dbReference>
<proteinExistence type="predicted"/>
<keyword evidence="8" id="KW-1185">Reference proteome</keyword>
<dbReference type="GO" id="GO:0016757">
    <property type="term" value="F:glycosyltransferase activity"/>
    <property type="evidence" value="ECO:0007669"/>
    <property type="project" value="UniProtKB-KW"/>
</dbReference>
<dbReference type="PANTHER" id="PTHR43646">
    <property type="entry name" value="GLYCOSYLTRANSFERASE"/>
    <property type="match status" value="1"/>
</dbReference>
<evidence type="ECO:0000259" key="6">
    <source>
        <dbReference type="Pfam" id="PF00535"/>
    </source>
</evidence>
<keyword evidence="4" id="KW-0808">Transferase</keyword>
<accession>A0A1D8D5T7</accession>
<dbReference type="SUPFAM" id="SSF53448">
    <property type="entry name" value="Nucleotide-diphospho-sugar transferases"/>
    <property type="match status" value="1"/>
</dbReference>
<sequence length="231" mass="25960">MDSGIRLSIVIPAWNEEAGIARTLETLLRLTAERGDTEIIVSVSGDDRTEAIAGTYPVSVCRSEKGRAVQMNAGAKLASGAVLYFLHADTTPPPSFRDDILSAIGRGAEAGCFQMTFDDDDWLMQLYGWFTKFPLQLCRGGDQSLFITHELFRRIGGFDKRLRIMEDIEIIERIQRHAAFHILDSTVVTSARKYRDNGTIRLQAIFGTIHLMYALGFSQEDMLGFYRKSIR</sequence>
<dbReference type="STRING" id="274537.BIU88_03660"/>
<evidence type="ECO:0000256" key="3">
    <source>
        <dbReference type="ARBA" id="ARBA00022676"/>
    </source>
</evidence>
<evidence type="ECO:0000313" key="7">
    <source>
        <dbReference type="EMBL" id="AOS83318.1"/>
    </source>
</evidence>
<dbReference type="KEGG" id="clz:BIU88_03660"/>
<dbReference type="Gene3D" id="3.90.550.10">
    <property type="entry name" value="Spore Coat Polysaccharide Biosynthesis Protein SpsA, Chain A"/>
    <property type="match status" value="1"/>
</dbReference>
<dbReference type="Proteomes" id="UP000095185">
    <property type="component" value="Chromosome"/>
</dbReference>
<evidence type="ECO:0000313" key="8">
    <source>
        <dbReference type="Proteomes" id="UP000095185"/>
    </source>
</evidence>
<dbReference type="Pfam" id="PF00535">
    <property type="entry name" value="Glycos_transf_2"/>
    <property type="match status" value="1"/>
</dbReference>
<dbReference type="EMBL" id="CP017305">
    <property type="protein sequence ID" value="AOS83318.1"/>
    <property type="molecule type" value="Genomic_DNA"/>
</dbReference>
<protein>
    <submittedName>
        <fullName evidence="7">Glycosyl hydrolase</fullName>
    </submittedName>
</protein>
<keyword evidence="3" id="KW-0328">Glycosyltransferase</keyword>
<keyword evidence="5" id="KW-0472">Membrane</keyword>
<reference evidence="7" key="1">
    <citation type="submission" date="2016-09" db="EMBL/GenBank/DDBJ databases">
        <title>Genome sequence of Chlorobaculum limnaeum.</title>
        <authorList>
            <person name="Liu Z."/>
            <person name="Tank M."/>
            <person name="Bryant D.A."/>
        </authorList>
    </citation>
    <scope>NUCLEOTIDE SEQUENCE [LARGE SCALE GENOMIC DNA]</scope>
    <source>
        <strain evidence="7">DSM 1677</strain>
    </source>
</reference>
<dbReference type="InterPro" id="IPR001173">
    <property type="entry name" value="Glyco_trans_2-like"/>
</dbReference>
<dbReference type="InterPro" id="IPR026461">
    <property type="entry name" value="Trfase_2_rSAM/seldom_assoc"/>
</dbReference>
<dbReference type="PANTHER" id="PTHR43646:SF2">
    <property type="entry name" value="GLYCOSYLTRANSFERASE 2-LIKE DOMAIN-CONTAINING PROTEIN"/>
    <property type="match status" value="1"/>
</dbReference>
<keyword evidence="2" id="KW-1003">Cell membrane</keyword>
<evidence type="ECO:0000256" key="2">
    <source>
        <dbReference type="ARBA" id="ARBA00022475"/>
    </source>
</evidence>
<organism evidence="7 8">
    <name type="scientific">Chlorobaculum limnaeum</name>
    <dbReference type="NCBI Taxonomy" id="274537"/>
    <lineage>
        <taxon>Bacteria</taxon>
        <taxon>Pseudomonadati</taxon>
        <taxon>Chlorobiota</taxon>
        <taxon>Chlorobiia</taxon>
        <taxon>Chlorobiales</taxon>
        <taxon>Chlorobiaceae</taxon>
        <taxon>Chlorobaculum</taxon>
    </lineage>
</organism>
<evidence type="ECO:0000256" key="5">
    <source>
        <dbReference type="ARBA" id="ARBA00023136"/>
    </source>
</evidence>
<dbReference type="RefSeq" id="WP_069809040.1">
    <property type="nucleotide sequence ID" value="NZ_CP017305.1"/>
</dbReference>